<comment type="caution">
    <text evidence="1">The sequence shown here is derived from an EMBL/GenBank/DDBJ whole genome shotgun (WGS) entry which is preliminary data.</text>
</comment>
<accession>A0A0F9H0M0</accession>
<gene>
    <name evidence="1" type="ORF">LCGC14_1762240</name>
</gene>
<name>A0A0F9H0M0_9ZZZZ</name>
<sequence>MQRYVCPKCHAVVWSGKELKYCVCGGKYLTTLEVFEQLFGDAFGGKK</sequence>
<dbReference type="AlphaFoldDB" id="A0A0F9H0M0"/>
<evidence type="ECO:0000313" key="1">
    <source>
        <dbReference type="EMBL" id="KKM04629.1"/>
    </source>
</evidence>
<organism evidence="1">
    <name type="scientific">marine sediment metagenome</name>
    <dbReference type="NCBI Taxonomy" id="412755"/>
    <lineage>
        <taxon>unclassified sequences</taxon>
        <taxon>metagenomes</taxon>
        <taxon>ecological metagenomes</taxon>
    </lineage>
</organism>
<dbReference type="EMBL" id="LAZR01016410">
    <property type="protein sequence ID" value="KKM04629.1"/>
    <property type="molecule type" value="Genomic_DNA"/>
</dbReference>
<proteinExistence type="predicted"/>
<reference evidence="1" key="1">
    <citation type="journal article" date="2015" name="Nature">
        <title>Complex archaea that bridge the gap between prokaryotes and eukaryotes.</title>
        <authorList>
            <person name="Spang A."/>
            <person name="Saw J.H."/>
            <person name="Jorgensen S.L."/>
            <person name="Zaremba-Niedzwiedzka K."/>
            <person name="Martijn J."/>
            <person name="Lind A.E."/>
            <person name="van Eijk R."/>
            <person name="Schleper C."/>
            <person name="Guy L."/>
            <person name="Ettema T.J."/>
        </authorList>
    </citation>
    <scope>NUCLEOTIDE SEQUENCE</scope>
</reference>
<protein>
    <submittedName>
        <fullName evidence="1">Uncharacterized protein</fullName>
    </submittedName>
</protein>